<evidence type="ECO:0000256" key="9">
    <source>
        <dbReference type="ARBA" id="ARBA00023049"/>
    </source>
</evidence>
<dbReference type="PANTHER" id="PTHR34448:SF3">
    <property type="entry name" value="AMINOPEPTIDASE AMPS"/>
    <property type="match status" value="1"/>
</dbReference>
<dbReference type="AlphaFoldDB" id="A0A6L5QXS6"/>
<proteinExistence type="inferred from homology"/>
<dbReference type="InterPro" id="IPR000787">
    <property type="entry name" value="Peptidase_M29"/>
</dbReference>
<organism evidence="10 11">
    <name type="scientific">Agromyces kandeliae</name>
    <dbReference type="NCBI Taxonomy" id="2666141"/>
    <lineage>
        <taxon>Bacteria</taxon>
        <taxon>Bacillati</taxon>
        <taxon>Actinomycetota</taxon>
        <taxon>Actinomycetes</taxon>
        <taxon>Micrococcales</taxon>
        <taxon>Microbacteriaceae</taxon>
        <taxon>Agromyces</taxon>
    </lineage>
</organism>
<name>A0A6L5QXS6_9MICO</name>
<dbReference type="GO" id="GO:0004177">
    <property type="term" value="F:aminopeptidase activity"/>
    <property type="evidence" value="ECO:0007669"/>
    <property type="project" value="UniProtKB-KW"/>
</dbReference>
<evidence type="ECO:0000256" key="7">
    <source>
        <dbReference type="ARBA" id="ARBA00022723"/>
    </source>
</evidence>
<keyword evidence="5 10" id="KW-0031">Aminopeptidase</keyword>
<evidence type="ECO:0000256" key="6">
    <source>
        <dbReference type="ARBA" id="ARBA00022670"/>
    </source>
</evidence>
<protein>
    <submittedName>
        <fullName evidence="10">Aminopeptidase</fullName>
    </submittedName>
</protein>
<dbReference type="EMBL" id="WKJD01000004">
    <property type="protein sequence ID" value="MRX42495.1"/>
    <property type="molecule type" value="Genomic_DNA"/>
</dbReference>
<dbReference type="InterPro" id="IPR052170">
    <property type="entry name" value="M29_Exopeptidase"/>
</dbReference>
<dbReference type="PANTHER" id="PTHR34448">
    <property type="entry name" value="AMINOPEPTIDASE"/>
    <property type="match status" value="1"/>
</dbReference>
<evidence type="ECO:0000256" key="8">
    <source>
        <dbReference type="ARBA" id="ARBA00022801"/>
    </source>
</evidence>
<evidence type="ECO:0000256" key="2">
    <source>
        <dbReference type="ARBA" id="ARBA00001946"/>
    </source>
</evidence>
<keyword evidence="7" id="KW-0479">Metal-binding</keyword>
<dbReference type="PRINTS" id="PR00919">
    <property type="entry name" value="THERMOPTASE"/>
</dbReference>
<dbReference type="Proteomes" id="UP000476511">
    <property type="component" value="Unassembled WGS sequence"/>
</dbReference>
<dbReference type="SUPFAM" id="SSF144052">
    <property type="entry name" value="Thermophilic metalloprotease-like"/>
    <property type="match status" value="1"/>
</dbReference>
<dbReference type="GO" id="GO:0006508">
    <property type="term" value="P:proteolysis"/>
    <property type="evidence" value="ECO:0007669"/>
    <property type="project" value="UniProtKB-KW"/>
</dbReference>
<evidence type="ECO:0000256" key="5">
    <source>
        <dbReference type="ARBA" id="ARBA00022438"/>
    </source>
</evidence>
<evidence type="ECO:0000256" key="1">
    <source>
        <dbReference type="ARBA" id="ARBA00001941"/>
    </source>
</evidence>
<keyword evidence="11" id="KW-1185">Reference proteome</keyword>
<comment type="similarity">
    <text evidence="4">Belongs to the peptidase M29 family.</text>
</comment>
<comment type="cofactor">
    <cofactor evidence="3">
        <name>Zn(2+)</name>
        <dbReference type="ChEBI" id="CHEBI:29105"/>
    </cofactor>
</comment>
<dbReference type="RefSeq" id="WP_154344845.1">
    <property type="nucleotide sequence ID" value="NZ_WKJD01000004.1"/>
</dbReference>
<dbReference type="Pfam" id="PF02073">
    <property type="entry name" value="Peptidase_M29"/>
    <property type="match status" value="1"/>
</dbReference>
<sequence>MPSEEQLRDYARVAIEVGLGVEPGERVLIAAPVVRPEFARMVVDAAYDAGAISADVLWFDDAVDRSRFTHGSAEAADALPGSALFRLADFEAGASFLRIHAADPAKFAGVDQARVQQQNRREMEHIRPQMEAMGIGHVPWTVIGVPIPAWASSVFPDDDAEEAEERLWQAILRAARIDTPDPVDGWRAHIADLEARAAHLDSRDYRRLRYEGPGTDLVLGMTDRARWRGGGMTTPAGKPFAPNLPTEEVFTSPHRMKAEGTVRATKPLSYFGDLIEDFSFELSEGKVVGSRAGVGEATLRAILGSDDGAVHFGEAAMVPQSGAVAAEHLVWKNILYDENDACHIALGQSYASCYDGADALSADERLEVGLNRSSVHVDFVLGSPQLSVFGVLDGGGEEPIIAAGEWGFTV</sequence>
<accession>A0A6L5QXS6</accession>
<evidence type="ECO:0000256" key="4">
    <source>
        <dbReference type="ARBA" id="ARBA00008236"/>
    </source>
</evidence>
<dbReference type="InterPro" id="IPR035097">
    <property type="entry name" value="M29_N-terminal"/>
</dbReference>
<reference evidence="10 11" key="1">
    <citation type="submission" date="2019-11" db="EMBL/GenBank/DDBJ databases">
        <title>Agromyces kandeliae sp. nov., isolated from mangrove soil.</title>
        <authorList>
            <person name="Wang R."/>
        </authorList>
    </citation>
    <scope>NUCLEOTIDE SEQUENCE [LARGE SCALE GENOMIC DNA]</scope>
    <source>
        <strain evidence="10 11">Q22</strain>
    </source>
</reference>
<evidence type="ECO:0000256" key="3">
    <source>
        <dbReference type="ARBA" id="ARBA00001947"/>
    </source>
</evidence>
<keyword evidence="6" id="KW-0645">Protease</keyword>
<comment type="cofactor">
    <cofactor evidence="2">
        <name>Mg(2+)</name>
        <dbReference type="ChEBI" id="CHEBI:18420"/>
    </cofactor>
</comment>
<comment type="caution">
    <text evidence="10">The sequence shown here is derived from an EMBL/GenBank/DDBJ whole genome shotgun (WGS) entry which is preliminary data.</text>
</comment>
<evidence type="ECO:0000313" key="10">
    <source>
        <dbReference type="EMBL" id="MRX42495.1"/>
    </source>
</evidence>
<dbReference type="Gene3D" id="3.40.1830.10">
    <property type="entry name" value="Thermophilic metalloprotease (M29)"/>
    <property type="match status" value="1"/>
</dbReference>
<keyword evidence="8" id="KW-0378">Hydrolase</keyword>
<dbReference type="GO" id="GO:0046872">
    <property type="term" value="F:metal ion binding"/>
    <property type="evidence" value="ECO:0007669"/>
    <property type="project" value="UniProtKB-KW"/>
</dbReference>
<keyword evidence="9" id="KW-0482">Metalloprotease</keyword>
<gene>
    <name evidence="10" type="ORF">GJR97_02020</name>
</gene>
<comment type="cofactor">
    <cofactor evidence="1">
        <name>Co(2+)</name>
        <dbReference type="ChEBI" id="CHEBI:48828"/>
    </cofactor>
</comment>
<evidence type="ECO:0000313" key="11">
    <source>
        <dbReference type="Proteomes" id="UP000476511"/>
    </source>
</evidence>
<dbReference type="GO" id="GO:0008237">
    <property type="term" value="F:metallopeptidase activity"/>
    <property type="evidence" value="ECO:0007669"/>
    <property type="project" value="UniProtKB-KW"/>
</dbReference>